<keyword evidence="2 4" id="KW-0808">Transferase</keyword>
<dbReference type="InterPro" id="IPR005522">
    <property type="entry name" value="IPK"/>
</dbReference>
<dbReference type="GO" id="GO:0005737">
    <property type="term" value="C:cytoplasm"/>
    <property type="evidence" value="ECO:0007669"/>
    <property type="project" value="TreeGrafter"/>
</dbReference>
<dbReference type="GO" id="GO:0046854">
    <property type="term" value="P:phosphatidylinositol phosphate biosynthetic process"/>
    <property type="evidence" value="ECO:0007669"/>
    <property type="project" value="TreeGrafter"/>
</dbReference>
<dbReference type="PANTHER" id="PTHR12400:SF26">
    <property type="entry name" value="KINASE"/>
    <property type="match status" value="1"/>
</dbReference>
<dbReference type="Gene3D" id="3.30.470.160">
    <property type="entry name" value="Inositol polyphosphate kinase"/>
    <property type="match status" value="1"/>
</dbReference>
<dbReference type="AlphaFoldDB" id="A0A3M7QBB0"/>
<proteinExistence type="inferred from homology"/>
<dbReference type="GO" id="GO:0032958">
    <property type="term" value="P:inositol phosphate biosynthetic process"/>
    <property type="evidence" value="ECO:0007669"/>
    <property type="project" value="InterPro"/>
</dbReference>
<evidence type="ECO:0000313" key="5">
    <source>
        <dbReference type="EMBL" id="RNA08444.1"/>
    </source>
</evidence>
<evidence type="ECO:0000256" key="3">
    <source>
        <dbReference type="ARBA" id="ARBA00022777"/>
    </source>
</evidence>
<accession>A0A3M7QBB0</accession>
<dbReference type="PANTHER" id="PTHR12400">
    <property type="entry name" value="INOSITOL POLYPHOSPHATE KINASE"/>
    <property type="match status" value="1"/>
</dbReference>
<reference evidence="5 6" key="1">
    <citation type="journal article" date="2018" name="Sci. Rep.">
        <title>Genomic signatures of local adaptation to the degree of environmental predictability in rotifers.</title>
        <authorList>
            <person name="Franch-Gras L."/>
            <person name="Hahn C."/>
            <person name="Garcia-Roger E.M."/>
            <person name="Carmona M.J."/>
            <person name="Serra M."/>
            <person name="Gomez A."/>
        </authorList>
    </citation>
    <scope>NUCLEOTIDE SEQUENCE [LARGE SCALE GENOMIC DNA]</scope>
    <source>
        <strain evidence="5">HYR1</strain>
    </source>
</reference>
<evidence type="ECO:0000256" key="2">
    <source>
        <dbReference type="ARBA" id="ARBA00022679"/>
    </source>
</evidence>
<evidence type="ECO:0000256" key="4">
    <source>
        <dbReference type="RuleBase" id="RU363090"/>
    </source>
</evidence>
<sequence length="378" mass="43916">MKTLLNFQRNSNLDSQASGLVLGESAKLESVFFARNRSLSKSEAGLNSIPSKNLSKSESFSFEDSSLKIGENDHSLNKVSQWDLLCQVINCKVAFKKQFNGIKYNWIQLAGHAGRFKPGDREGYILKIMDDSEKNCLALLQNDILSEFVPKIDRTSLNFDNNYYTEMQDLLYGFSNPCIMDIKIGVRTFIIDESNDKETKPRNDLYIKLINIDPDELTEEEHQTQAINKRRYMSWRERCTCSATLGFRIEAVKKSQVQEKEFYSMKKKSQVFDHIKNYTDNNKSIMEMYLNRLCCLQRNLKQSDFFNSHEMIGSSLLFVHDQSRANIWMIDFGKTRKLPDGVRLKHDVRWEEGTLEDGYLIGIQSLIDIFREAIEEIY</sequence>
<dbReference type="SUPFAM" id="SSF56104">
    <property type="entry name" value="SAICAR synthase-like"/>
    <property type="match status" value="1"/>
</dbReference>
<dbReference type="EMBL" id="REGN01006743">
    <property type="protein sequence ID" value="RNA08444.1"/>
    <property type="molecule type" value="Genomic_DNA"/>
</dbReference>
<dbReference type="EC" id="2.7.-.-" evidence="4"/>
<organism evidence="5 6">
    <name type="scientific">Brachionus plicatilis</name>
    <name type="common">Marine rotifer</name>
    <name type="synonym">Brachionus muelleri</name>
    <dbReference type="NCBI Taxonomy" id="10195"/>
    <lineage>
        <taxon>Eukaryota</taxon>
        <taxon>Metazoa</taxon>
        <taxon>Spiralia</taxon>
        <taxon>Gnathifera</taxon>
        <taxon>Rotifera</taxon>
        <taxon>Eurotatoria</taxon>
        <taxon>Monogononta</taxon>
        <taxon>Pseudotrocha</taxon>
        <taxon>Ploima</taxon>
        <taxon>Brachionidae</taxon>
        <taxon>Brachionus</taxon>
    </lineage>
</organism>
<evidence type="ECO:0000256" key="1">
    <source>
        <dbReference type="ARBA" id="ARBA00007374"/>
    </source>
</evidence>
<protein>
    <recommendedName>
        <fullName evidence="4">Kinase</fullName>
        <ecNumber evidence="4">2.7.-.-</ecNumber>
    </recommendedName>
</protein>
<dbReference type="InterPro" id="IPR038286">
    <property type="entry name" value="IPK_sf"/>
</dbReference>
<dbReference type="GO" id="GO:0000828">
    <property type="term" value="F:inositol hexakisphosphate kinase activity"/>
    <property type="evidence" value="ECO:0007669"/>
    <property type="project" value="TreeGrafter"/>
</dbReference>
<comment type="similarity">
    <text evidence="1 4">Belongs to the inositol phosphokinase (IPK) family.</text>
</comment>
<keyword evidence="6" id="KW-1185">Reference proteome</keyword>
<dbReference type="Proteomes" id="UP000276133">
    <property type="component" value="Unassembled WGS sequence"/>
</dbReference>
<dbReference type="Pfam" id="PF03770">
    <property type="entry name" value="IPK"/>
    <property type="match status" value="1"/>
</dbReference>
<comment type="caution">
    <text evidence="5">The sequence shown here is derived from an EMBL/GenBank/DDBJ whole genome shotgun (WGS) entry which is preliminary data.</text>
</comment>
<dbReference type="STRING" id="10195.A0A3M7QBB0"/>
<name>A0A3M7QBB0_BRAPC</name>
<dbReference type="OrthoDB" id="338650at2759"/>
<keyword evidence="3 4" id="KW-0418">Kinase</keyword>
<gene>
    <name evidence="5" type="ORF">BpHYR1_043421</name>
</gene>
<dbReference type="GO" id="GO:0005634">
    <property type="term" value="C:nucleus"/>
    <property type="evidence" value="ECO:0007669"/>
    <property type="project" value="TreeGrafter"/>
</dbReference>
<evidence type="ECO:0000313" key="6">
    <source>
        <dbReference type="Proteomes" id="UP000276133"/>
    </source>
</evidence>